<keyword evidence="1" id="KW-0489">Methyltransferase</keyword>
<name>A0A084IQ23_SALHC</name>
<dbReference type="PATRIC" id="fig|1304275.5.peg.347"/>
<evidence type="ECO:0000313" key="1">
    <source>
        <dbReference type="EMBL" id="KEZ78807.1"/>
    </source>
</evidence>
<keyword evidence="2" id="KW-1185">Reference proteome</keyword>
<dbReference type="GO" id="GO:0032259">
    <property type="term" value="P:methylation"/>
    <property type="evidence" value="ECO:0007669"/>
    <property type="project" value="UniProtKB-KW"/>
</dbReference>
<reference evidence="1 2" key="1">
    <citation type="submission" date="2013-03" db="EMBL/GenBank/DDBJ databases">
        <title>Salinisphaera hydrothermalis C41B8 Genome Sequencing.</title>
        <authorList>
            <person name="Li C."/>
            <person name="Lai Q."/>
            <person name="Shao Z."/>
        </authorList>
    </citation>
    <scope>NUCLEOTIDE SEQUENCE [LARGE SCALE GENOMIC DNA]</scope>
    <source>
        <strain evidence="1 2">C41B8</strain>
    </source>
</reference>
<dbReference type="AlphaFoldDB" id="A0A084IQ23"/>
<dbReference type="Proteomes" id="UP000028302">
    <property type="component" value="Unassembled WGS sequence"/>
</dbReference>
<protein>
    <submittedName>
        <fullName evidence="1">Methyltransferase FkbM</fullName>
    </submittedName>
</protein>
<dbReference type="STRING" id="1304275.C41B8_01717"/>
<proteinExistence type="predicted"/>
<dbReference type="EMBL" id="APNK01000002">
    <property type="protein sequence ID" value="KEZ78807.1"/>
    <property type="molecule type" value="Genomic_DNA"/>
</dbReference>
<accession>A0A084IQ23</accession>
<dbReference type="GO" id="GO:0008168">
    <property type="term" value="F:methyltransferase activity"/>
    <property type="evidence" value="ECO:0007669"/>
    <property type="project" value="UniProtKB-KW"/>
</dbReference>
<evidence type="ECO:0000313" key="2">
    <source>
        <dbReference type="Proteomes" id="UP000028302"/>
    </source>
</evidence>
<keyword evidence="1" id="KW-0808">Transferase</keyword>
<organism evidence="1 2">
    <name type="scientific">Salinisphaera hydrothermalis (strain C41B8)</name>
    <dbReference type="NCBI Taxonomy" id="1304275"/>
    <lineage>
        <taxon>Bacteria</taxon>
        <taxon>Pseudomonadati</taxon>
        <taxon>Pseudomonadota</taxon>
        <taxon>Gammaproteobacteria</taxon>
        <taxon>Salinisphaerales</taxon>
        <taxon>Salinisphaeraceae</taxon>
        <taxon>Salinisphaera</taxon>
    </lineage>
</organism>
<dbReference type="eggNOG" id="COG2242">
    <property type="taxonomic scope" value="Bacteria"/>
</dbReference>
<comment type="caution">
    <text evidence="1">The sequence shown here is derived from an EMBL/GenBank/DDBJ whole genome shotgun (WGS) entry which is preliminary data.</text>
</comment>
<gene>
    <name evidence="1" type="ORF">C41B8_01717</name>
</gene>
<sequence length="66" mass="6654">MFDGDAGVGLVEAALGPERGEAVIHLSARDDSSSLLPITGRQNALFPGTVEAGAATIRCARSDGAD</sequence>